<evidence type="ECO:0000313" key="3">
    <source>
        <dbReference type="EMBL" id="CAG9989543.1"/>
    </source>
</evidence>
<dbReference type="SUPFAM" id="SSF56112">
    <property type="entry name" value="Protein kinase-like (PK-like)"/>
    <property type="match status" value="1"/>
</dbReference>
<dbReference type="InterPro" id="IPR000719">
    <property type="entry name" value="Prot_kinase_dom"/>
</dbReference>
<dbReference type="GO" id="GO:0005524">
    <property type="term" value="F:ATP binding"/>
    <property type="evidence" value="ECO:0007669"/>
    <property type="project" value="InterPro"/>
</dbReference>
<name>A0A9N9UF41_9HYPO</name>
<reference evidence="4" key="1">
    <citation type="submission" date="2019-06" db="EMBL/GenBank/DDBJ databases">
        <authorList>
            <person name="Broberg M."/>
        </authorList>
    </citation>
    <scope>NUCLEOTIDE SEQUENCE [LARGE SCALE GENOMIC DNA]</scope>
</reference>
<protein>
    <recommendedName>
        <fullName evidence="2">Protein kinase domain-containing protein</fullName>
    </recommendedName>
</protein>
<dbReference type="GO" id="GO:0004672">
    <property type="term" value="F:protein kinase activity"/>
    <property type="evidence" value="ECO:0007669"/>
    <property type="project" value="InterPro"/>
</dbReference>
<proteinExistence type="predicted"/>
<gene>
    <name evidence="3" type="ORF">CBYS24578_00005237</name>
</gene>
<organism evidence="3 4">
    <name type="scientific">Clonostachys byssicola</name>
    <dbReference type="NCBI Taxonomy" id="160290"/>
    <lineage>
        <taxon>Eukaryota</taxon>
        <taxon>Fungi</taxon>
        <taxon>Dikarya</taxon>
        <taxon>Ascomycota</taxon>
        <taxon>Pezizomycotina</taxon>
        <taxon>Sordariomycetes</taxon>
        <taxon>Hypocreomycetidae</taxon>
        <taxon>Hypocreales</taxon>
        <taxon>Bionectriaceae</taxon>
        <taxon>Clonostachys</taxon>
    </lineage>
</organism>
<dbReference type="InterPro" id="IPR050235">
    <property type="entry name" value="CK1_Ser-Thr_kinase"/>
</dbReference>
<dbReference type="EMBL" id="CABFNO020001467">
    <property type="protein sequence ID" value="CAG9989543.1"/>
    <property type="molecule type" value="Genomic_DNA"/>
</dbReference>
<dbReference type="SMART" id="SM00220">
    <property type="entry name" value="S_TKc"/>
    <property type="match status" value="1"/>
</dbReference>
<evidence type="ECO:0000256" key="1">
    <source>
        <dbReference type="SAM" id="MobiDB-lite"/>
    </source>
</evidence>
<dbReference type="InterPro" id="IPR011009">
    <property type="entry name" value="Kinase-like_dom_sf"/>
</dbReference>
<evidence type="ECO:0000313" key="4">
    <source>
        <dbReference type="Proteomes" id="UP000754883"/>
    </source>
</evidence>
<feature type="compositionally biased region" description="Low complexity" evidence="1">
    <location>
        <begin position="1"/>
        <end position="42"/>
    </location>
</feature>
<keyword evidence="4" id="KW-1185">Reference proteome</keyword>
<sequence length="382" mass="43537">SSTQENQENQESQQNQGAQEDQQDQLIQQDQQIQQNQENQEIPDNKETQEITIANGRFRIDYKIASGGYSRVYAGTDKKTNQQVAIKLEEVDQEVSSPSRRQETVKLEGRLYRKLPLHGYPKLHWTGRTRGGLYDVLVTDLLGPSLWNLFEYCGERFSLDTLCNIAIQALKRLQGLHKAGIIHNDIKPMNFAIGSGKSGNTLYLIDLGLSSTWEEIKDKDGVKQRGGLLGTSYYAPLEALWGRARSYRDDLTSLGLTLVELSKGKLPWGDANGSLCLGKREKITLDELCSGLPQVQFLMEHAKQLRFDQLPNYGLLIKKFEKALSDSGSGRTCIFDWVKVRYRRMQRKMEERAAGLENRRRSRDEDDDGEEEGPPRSRPRQQ</sequence>
<dbReference type="Gene3D" id="1.10.510.10">
    <property type="entry name" value="Transferase(Phosphotransferase) domain 1"/>
    <property type="match status" value="1"/>
</dbReference>
<reference evidence="3 4" key="2">
    <citation type="submission" date="2021-10" db="EMBL/GenBank/DDBJ databases">
        <authorList>
            <person name="Piombo E."/>
        </authorList>
    </citation>
    <scope>NUCLEOTIDE SEQUENCE [LARGE SCALE GENOMIC DNA]</scope>
</reference>
<comment type="caution">
    <text evidence="3">The sequence shown here is derived from an EMBL/GenBank/DDBJ whole genome shotgun (WGS) entry which is preliminary data.</text>
</comment>
<dbReference type="OrthoDB" id="5979581at2759"/>
<dbReference type="Pfam" id="PF00069">
    <property type="entry name" value="Pkinase"/>
    <property type="match status" value="1"/>
</dbReference>
<evidence type="ECO:0000259" key="2">
    <source>
        <dbReference type="PROSITE" id="PS50011"/>
    </source>
</evidence>
<feature type="region of interest" description="Disordered" evidence="1">
    <location>
        <begin position="1"/>
        <end position="50"/>
    </location>
</feature>
<dbReference type="AlphaFoldDB" id="A0A9N9UF41"/>
<feature type="region of interest" description="Disordered" evidence="1">
    <location>
        <begin position="350"/>
        <end position="382"/>
    </location>
</feature>
<feature type="non-terminal residue" evidence="3">
    <location>
        <position position="382"/>
    </location>
</feature>
<feature type="domain" description="Protein kinase" evidence="2">
    <location>
        <begin position="58"/>
        <end position="382"/>
    </location>
</feature>
<feature type="compositionally biased region" description="Basic and acidic residues" evidence="1">
    <location>
        <begin position="350"/>
        <end position="364"/>
    </location>
</feature>
<dbReference type="PANTHER" id="PTHR11909">
    <property type="entry name" value="CASEIN KINASE-RELATED"/>
    <property type="match status" value="1"/>
</dbReference>
<accession>A0A9N9UF41</accession>
<dbReference type="PROSITE" id="PS50011">
    <property type="entry name" value="PROTEIN_KINASE_DOM"/>
    <property type="match status" value="1"/>
</dbReference>
<dbReference type="Proteomes" id="UP000754883">
    <property type="component" value="Unassembled WGS sequence"/>
</dbReference>